<keyword evidence="1 6" id="KW-0489">Methyltransferase</keyword>
<name>A0A8J3ZXQ7_9ACTN</name>
<evidence type="ECO:0000256" key="1">
    <source>
        <dbReference type="ARBA" id="ARBA00022603"/>
    </source>
</evidence>
<dbReference type="GO" id="GO:0008171">
    <property type="term" value="F:O-methyltransferase activity"/>
    <property type="evidence" value="ECO:0007669"/>
    <property type="project" value="InterPro"/>
</dbReference>
<dbReference type="InterPro" id="IPR036388">
    <property type="entry name" value="WH-like_DNA-bd_sf"/>
</dbReference>
<dbReference type="CDD" id="cd02440">
    <property type="entry name" value="AdoMet_MTases"/>
    <property type="match status" value="1"/>
</dbReference>
<evidence type="ECO:0000259" key="5">
    <source>
        <dbReference type="Pfam" id="PF08100"/>
    </source>
</evidence>
<evidence type="ECO:0000313" key="6">
    <source>
        <dbReference type="EMBL" id="GIJ70425.1"/>
    </source>
</evidence>
<dbReference type="InterPro" id="IPR029063">
    <property type="entry name" value="SAM-dependent_MTases_sf"/>
</dbReference>
<keyword evidence="7" id="KW-1185">Reference proteome</keyword>
<dbReference type="PANTHER" id="PTHR43712:SF2">
    <property type="entry name" value="O-METHYLTRANSFERASE CICE"/>
    <property type="match status" value="1"/>
</dbReference>
<dbReference type="Proteomes" id="UP000635606">
    <property type="component" value="Unassembled WGS sequence"/>
</dbReference>
<dbReference type="GO" id="GO:0032259">
    <property type="term" value="P:methylation"/>
    <property type="evidence" value="ECO:0007669"/>
    <property type="project" value="UniProtKB-KW"/>
</dbReference>
<dbReference type="InterPro" id="IPR016461">
    <property type="entry name" value="COMT-like"/>
</dbReference>
<dbReference type="SUPFAM" id="SSF46785">
    <property type="entry name" value="Winged helix' DNA-binding domain"/>
    <property type="match status" value="1"/>
</dbReference>
<evidence type="ECO:0000259" key="4">
    <source>
        <dbReference type="Pfam" id="PF00891"/>
    </source>
</evidence>
<sequence length="357" mass="38042">MPLDLPPDEVRAYLRTADAPTPMLDLVGLMAAQAAVTAVEVGVFEALGAEPRDADDLAAALGLRPDGLAVLLDTLVAVGYLDREGRRYANRPATERWLGASGGYAGVLSLWVSIVTELWGTLPSVLRGRAPRADFHAWLVKDPDRLERFQRLQRGLAGWLADEVVERMPVPDGASRLLDLGGGHGWYSVAFCRRYPALTATVVDLPAAVDIGRDVVAAEGLADRVAFHGGDLTDGDLTDGVGGGAGHDVVLLFNVVHGFDPDRARDLVRAAVAATRPGGIVAVLETEPQARAGVVEQAFTRCFALNLWHTQGGQVYPPVTLATWLVEAGCDPPRELPLHRSPTHVLLMARRRGGGSG</sequence>
<dbReference type="SUPFAM" id="SSF53335">
    <property type="entry name" value="S-adenosyl-L-methionine-dependent methyltransferases"/>
    <property type="match status" value="1"/>
</dbReference>
<dbReference type="InterPro" id="IPR036390">
    <property type="entry name" value="WH_DNA-bd_sf"/>
</dbReference>
<dbReference type="AlphaFoldDB" id="A0A8J3ZXQ7"/>
<organism evidence="6 7">
    <name type="scientific">Virgisporangium ochraceum</name>
    <dbReference type="NCBI Taxonomy" id="65505"/>
    <lineage>
        <taxon>Bacteria</taxon>
        <taxon>Bacillati</taxon>
        <taxon>Actinomycetota</taxon>
        <taxon>Actinomycetes</taxon>
        <taxon>Micromonosporales</taxon>
        <taxon>Micromonosporaceae</taxon>
        <taxon>Virgisporangium</taxon>
    </lineage>
</organism>
<dbReference type="InterPro" id="IPR001077">
    <property type="entry name" value="COMT_C"/>
</dbReference>
<accession>A0A8J3ZXQ7</accession>
<feature type="domain" description="O-methyltransferase dimerisation" evidence="5">
    <location>
        <begin position="28"/>
        <end position="98"/>
    </location>
</feature>
<feature type="domain" description="O-methyltransferase C-terminal" evidence="4">
    <location>
        <begin position="141"/>
        <end position="328"/>
    </location>
</feature>
<comment type="caution">
    <text evidence="6">The sequence shown here is derived from an EMBL/GenBank/DDBJ whole genome shotgun (WGS) entry which is preliminary data.</text>
</comment>
<dbReference type="Pfam" id="PF00891">
    <property type="entry name" value="Methyltransf_2"/>
    <property type="match status" value="1"/>
</dbReference>
<dbReference type="GO" id="GO:0046983">
    <property type="term" value="F:protein dimerization activity"/>
    <property type="evidence" value="ECO:0007669"/>
    <property type="project" value="InterPro"/>
</dbReference>
<protein>
    <submittedName>
        <fullName evidence="6">SAM-dependent methyltransferase</fullName>
    </submittedName>
</protein>
<dbReference type="RefSeq" id="WP_203930328.1">
    <property type="nucleotide sequence ID" value="NZ_BOPH01000080.1"/>
</dbReference>
<dbReference type="EMBL" id="BOPH01000080">
    <property type="protein sequence ID" value="GIJ70425.1"/>
    <property type="molecule type" value="Genomic_DNA"/>
</dbReference>
<dbReference type="PANTHER" id="PTHR43712">
    <property type="entry name" value="PUTATIVE (AFU_ORTHOLOGUE AFUA_4G14580)-RELATED"/>
    <property type="match status" value="1"/>
</dbReference>
<reference evidence="6" key="1">
    <citation type="submission" date="2021-01" db="EMBL/GenBank/DDBJ databases">
        <title>Whole genome shotgun sequence of Virgisporangium ochraceum NBRC 16418.</title>
        <authorList>
            <person name="Komaki H."/>
            <person name="Tamura T."/>
        </authorList>
    </citation>
    <scope>NUCLEOTIDE SEQUENCE</scope>
    <source>
        <strain evidence="6">NBRC 16418</strain>
    </source>
</reference>
<dbReference type="InterPro" id="IPR012967">
    <property type="entry name" value="COMT_dimerisation"/>
</dbReference>
<proteinExistence type="predicted"/>
<evidence type="ECO:0000256" key="3">
    <source>
        <dbReference type="ARBA" id="ARBA00022691"/>
    </source>
</evidence>
<evidence type="ECO:0000256" key="2">
    <source>
        <dbReference type="ARBA" id="ARBA00022679"/>
    </source>
</evidence>
<keyword evidence="3" id="KW-0949">S-adenosyl-L-methionine</keyword>
<gene>
    <name evidence="6" type="ORF">Voc01_053420</name>
</gene>
<dbReference type="Gene3D" id="1.10.10.10">
    <property type="entry name" value="Winged helix-like DNA-binding domain superfamily/Winged helix DNA-binding domain"/>
    <property type="match status" value="1"/>
</dbReference>
<keyword evidence="2" id="KW-0808">Transferase</keyword>
<dbReference type="Pfam" id="PF08100">
    <property type="entry name" value="Dimerisation"/>
    <property type="match status" value="1"/>
</dbReference>
<dbReference type="Gene3D" id="3.40.50.150">
    <property type="entry name" value="Vaccinia Virus protein VP39"/>
    <property type="match status" value="1"/>
</dbReference>
<evidence type="ECO:0000313" key="7">
    <source>
        <dbReference type="Proteomes" id="UP000635606"/>
    </source>
</evidence>
<dbReference type="PROSITE" id="PS51683">
    <property type="entry name" value="SAM_OMT_II"/>
    <property type="match status" value="1"/>
</dbReference>